<dbReference type="PANTHER" id="PTHR47354">
    <property type="entry name" value="NADH OXIDOREDUCTASE HCR"/>
    <property type="match status" value="1"/>
</dbReference>
<dbReference type="InterPro" id="IPR017938">
    <property type="entry name" value="Riboflavin_synthase-like_b-brl"/>
</dbReference>
<protein>
    <submittedName>
        <fullName evidence="10">Ferredoxin-NADP reductase</fullName>
    </submittedName>
</protein>
<evidence type="ECO:0000256" key="7">
    <source>
        <dbReference type="ARBA" id="ARBA00023004"/>
    </source>
</evidence>
<evidence type="ECO:0000259" key="9">
    <source>
        <dbReference type="PROSITE" id="PS51384"/>
    </source>
</evidence>
<proteinExistence type="predicted"/>
<keyword evidence="4" id="KW-0479">Metal-binding</keyword>
<evidence type="ECO:0000313" key="11">
    <source>
        <dbReference type="Proteomes" id="UP000236736"/>
    </source>
</evidence>
<gene>
    <name evidence="10" type="ORF">SAMN03080598_00331</name>
</gene>
<dbReference type="InterPro" id="IPR050415">
    <property type="entry name" value="MRET"/>
</dbReference>
<feature type="domain" description="FAD-binding FR-type" evidence="9">
    <location>
        <begin position="1"/>
        <end position="101"/>
    </location>
</feature>
<comment type="cofactor">
    <cofactor evidence="1">
        <name>FAD</name>
        <dbReference type="ChEBI" id="CHEBI:57692"/>
    </cofactor>
</comment>
<reference evidence="11" key="1">
    <citation type="submission" date="2016-10" db="EMBL/GenBank/DDBJ databases">
        <authorList>
            <person name="Varghese N."/>
            <person name="Submissions S."/>
        </authorList>
    </citation>
    <scope>NUCLEOTIDE SEQUENCE [LARGE SCALE GENOMIC DNA]</scope>
    <source>
        <strain evidence="11">DSM 17298</strain>
    </source>
</reference>
<evidence type="ECO:0000256" key="3">
    <source>
        <dbReference type="ARBA" id="ARBA00022714"/>
    </source>
</evidence>
<dbReference type="CDD" id="cd06196">
    <property type="entry name" value="FNR_like_1"/>
    <property type="match status" value="1"/>
</dbReference>
<sequence>MPDFVKILDIQRLTHDVKQFKVERPNGYEFVPGQATEVAIRKKGWEAEKRPFTFTSLPNDPQLEFVIKSYPDHNGVTKAIDDLKVGEELIVDEPWGAIQYKGTGVFIAGGAGITPFIAIFKDLQKKGKLKGNKLIFANKTSKDVILEDWFRGLLGDDFISILDKEKKTGHQNGRVDKSFLEKHISDFSQEFYLCGPDPMIKAVSKSLEELGANPEAIVFEK</sequence>
<dbReference type="InterPro" id="IPR017927">
    <property type="entry name" value="FAD-bd_FR_type"/>
</dbReference>
<dbReference type="GO" id="GO:0046872">
    <property type="term" value="F:metal ion binding"/>
    <property type="evidence" value="ECO:0007669"/>
    <property type="project" value="UniProtKB-KW"/>
</dbReference>
<dbReference type="GO" id="GO:0050660">
    <property type="term" value="F:flavin adenine dinucleotide binding"/>
    <property type="evidence" value="ECO:0007669"/>
    <property type="project" value="TreeGrafter"/>
</dbReference>
<dbReference type="GO" id="GO:0016491">
    <property type="term" value="F:oxidoreductase activity"/>
    <property type="evidence" value="ECO:0007669"/>
    <property type="project" value="UniProtKB-KW"/>
</dbReference>
<evidence type="ECO:0000256" key="8">
    <source>
        <dbReference type="ARBA" id="ARBA00023014"/>
    </source>
</evidence>
<dbReference type="InterPro" id="IPR001433">
    <property type="entry name" value="OxRdtase_FAD/NAD-bd"/>
</dbReference>
<dbReference type="InterPro" id="IPR039261">
    <property type="entry name" value="FNR_nucleotide-bd"/>
</dbReference>
<name>A0A1H5S849_9BACT</name>
<dbReference type="AlphaFoldDB" id="A0A1H5S849"/>
<evidence type="ECO:0000256" key="1">
    <source>
        <dbReference type="ARBA" id="ARBA00001974"/>
    </source>
</evidence>
<keyword evidence="8" id="KW-0411">Iron-sulfur</keyword>
<dbReference type="RefSeq" id="WP_103923037.1">
    <property type="nucleotide sequence ID" value="NZ_FNVR01000001.1"/>
</dbReference>
<dbReference type="GO" id="GO:0051537">
    <property type="term" value="F:2 iron, 2 sulfur cluster binding"/>
    <property type="evidence" value="ECO:0007669"/>
    <property type="project" value="UniProtKB-KW"/>
</dbReference>
<accession>A0A1H5S849</accession>
<dbReference type="Gene3D" id="3.40.50.80">
    <property type="entry name" value="Nucleotide-binding domain of ferredoxin-NADP reductase (FNR) module"/>
    <property type="match status" value="1"/>
</dbReference>
<keyword evidence="7" id="KW-0408">Iron</keyword>
<dbReference type="Pfam" id="PF00175">
    <property type="entry name" value="NAD_binding_1"/>
    <property type="match status" value="1"/>
</dbReference>
<evidence type="ECO:0000256" key="6">
    <source>
        <dbReference type="ARBA" id="ARBA00023002"/>
    </source>
</evidence>
<keyword evidence="5" id="KW-0274">FAD</keyword>
<keyword evidence="6" id="KW-0560">Oxidoreductase</keyword>
<evidence type="ECO:0000256" key="4">
    <source>
        <dbReference type="ARBA" id="ARBA00022723"/>
    </source>
</evidence>
<dbReference type="PANTHER" id="PTHR47354:SF8">
    <property type="entry name" value="1,2-PHENYLACETYL-COA EPOXIDASE, SUBUNIT E"/>
    <property type="match status" value="1"/>
</dbReference>
<dbReference type="InterPro" id="IPR008333">
    <property type="entry name" value="Cbr1-like_FAD-bd_dom"/>
</dbReference>
<dbReference type="SUPFAM" id="SSF63380">
    <property type="entry name" value="Riboflavin synthase domain-like"/>
    <property type="match status" value="1"/>
</dbReference>
<dbReference type="EMBL" id="FNVR01000001">
    <property type="protein sequence ID" value="SEF46806.1"/>
    <property type="molecule type" value="Genomic_DNA"/>
</dbReference>
<organism evidence="10 11">
    <name type="scientific">Algoriphagus boritolerans DSM 17298 = JCM 18970</name>
    <dbReference type="NCBI Taxonomy" id="1120964"/>
    <lineage>
        <taxon>Bacteria</taxon>
        <taxon>Pseudomonadati</taxon>
        <taxon>Bacteroidota</taxon>
        <taxon>Cytophagia</taxon>
        <taxon>Cytophagales</taxon>
        <taxon>Cyclobacteriaceae</taxon>
        <taxon>Algoriphagus</taxon>
    </lineage>
</organism>
<dbReference type="Proteomes" id="UP000236736">
    <property type="component" value="Unassembled WGS sequence"/>
</dbReference>
<dbReference type="OrthoDB" id="9789468at2"/>
<dbReference type="PROSITE" id="PS51384">
    <property type="entry name" value="FAD_FR"/>
    <property type="match status" value="1"/>
</dbReference>
<dbReference type="Gene3D" id="2.40.30.10">
    <property type="entry name" value="Translation factors"/>
    <property type="match status" value="1"/>
</dbReference>
<dbReference type="Pfam" id="PF00970">
    <property type="entry name" value="FAD_binding_6"/>
    <property type="match status" value="1"/>
</dbReference>
<keyword evidence="11" id="KW-1185">Reference proteome</keyword>
<keyword evidence="2" id="KW-0285">Flavoprotein</keyword>
<dbReference type="SUPFAM" id="SSF52343">
    <property type="entry name" value="Ferredoxin reductase-like, C-terminal NADP-linked domain"/>
    <property type="match status" value="1"/>
</dbReference>
<dbReference type="STRING" id="1120964.GCA_001313265_02401"/>
<evidence type="ECO:0000256" key="2">
    <source>
        <dbReference type="ARBA" id="ARBA00022630"/>
    </source>
</evidence>
<evidence type="ECO:0000313" key="10">
    <source>
        <dbReference type="EMBL" id="SEF46806.1"/>
    </source>
</evidence>
<keyword evidence="3" id="KW-0001">2Fe-2S</keyword>
<dbReference type="PRINTS" id="PR00410">
    <property type="entry name" value="PHEHYDRXLASE"/>
</dbReference>
<evidence type="ECO:0000256" key="5">
    <source>
        <dbReference type="ARBA" id="ARBA00022827"/>
    </source>
</evidence>